<dbReference type="SUPFAM" id="SSF53335">
    <property type="entry name" value="S-adenosyl-L-methionine-dependent methyltransferases"/>
    <property type="match status" value="1"/>
</dbReference>
<dbReference type="GO" id="GO:0032259">
    <property type="term" value="P:methylation"/>
    <property type="evidence" value="ECO:0007669"/>
    <property type="project" value="UniProtKB-KW"/>
</dbReference>
<dbReference type="AlphaFoldDB" id="A0A161SJP5"/>
<dbReference type="InterPro" id="IPR029063">
    <property type="entry name" value="SAM-dependent_MTases_sf"/>
</dbReference>
<organism evidence="1 2">
    <name type="scientific">Bhargavaea cecembensis</name>
    <dbReference type="NCBI Taxonomy" id="394098"/>
    <lineage>
        <taxon>Bacteria</taxon>
        <taxon>Bacillati</taxon>
        <taxon>Bacillota</taxon>
        <taxon>Bacilli</taxon>
        <taxon>Bacillales</taxon>
        <taxon>Caryophanaceae</taxon>
        <taxon>Bhargavaea</taxon>
    </lineage>
</organism>
<name>A0A161SJP5_9BACL</name>
<evidence type="ECO:0000313" key="1">
    <source>
        <dbReference type="EMBL" id="KZE37523.1"/>
    </source>
</evidence>
<gene>
    <name evidence="1" type="ORF">AV656_13260</name>
</gene>
<comment type="caution">
    <text evidence="1">The sequence shown here is derived from an EMBL/GenBank/DDBJ whole genome shotgun (WGS) entry which is preliminary data.</text>
</comment>
<proteinExistence type="predicted"/>
<reference evidence="1 2" key="1">
    <citation type="submission" date="2016-01" db="EMBL/GenBank/DDBJ databases">
        <title>Whole genome sequencing of Bhargavaea cecembensis T14.</title>
        <authorList>
            <person name="Hong K.W."/>
        </authorList>
    </citation>
    <scope>NUCLEOTIDE SEQUENCE [LARGE SCALE GENOMIC DNA]</scope>
    <source>
        <strain evidence="1 2">T14</strain>
    </source>
</reference>
<protein>
    <submittedName>
        <fullName evidence="1">SAM-dependent methyltransferase</fullName>
    </submittedName>
</protein>
<dbReference type="EMBL" id="LQNT01000011">
    <property type="protein sequence ID" value="KZE37523.1"/>
    <property type="molecule type" value="Genomic_DNA"/>
</dbReference>
<dbReference type="OrthoDB" id="9780095at2"/>
<dbReference type="GO" id="GO:0008168">
    <property type="term" value="F:methyltransferase activity"/>
    <property type="evidence" value="ECO:0007669"/>
    <property type="project" value="UniProtKB-KW"/>
</dbReference>
<dbReference type="RefSeq" id="WP_063182847.1">
    <property type="nucleotide sequence ID" value="NZ_LQNT01000011.1"/>
</dbReference>
<keyword evidence="1" id="KW-0489">Methyltransferase</keyword>
<accession>A0A161SJP5</accession>
<dbReference type="Proteomes" id="UP000076490">
    <property type="component" value="Unassembled WGS sequence"/>
</dbReference>
<dbReference type="CDD" id="cd02440">
    <property type="entry name" value="AdoMet_MTases"/>
    <property type="match status" value="1"/>
</dbReference>
<keyword evidence="1" id="KW-0808">Transferase</keyword>
<evidence type="ECO:0000313" key="2">
    <source>
        <dbReference type="Proteomes" id="UP000076490"/>
    </source>
</evidence>
<dbReference type="Gene3D" id="3.40.50.150">
    <property type="entry name" value="Vaccinia Virus protein VP39"/>
    <property type="match status" value="1"/>
</dbReference>
<sequence length="205" mass="23731">MNEHETDRLLGIRTAGIQDWGVRSIHDNRYEATPYEGLDALLDEYRPGRTSSVVDFGCGKGRTAFYINHRTGASVTGVEMDGQLYLDALENRDLYMIKKKNRLKGSVTFIRCRAEEYRVKPLDDVFYFFNPFSVSLFAKVLSNILKSVEERPRPVDLILYYPTLDYLSHLENHSPFLHLMDVPVPELSGRNPNERFSLWRFKSST</sequence>